<dbReference type="PROSITE" id="PS51194">
    <property type="entry name" value="HELICASE_CTER"/>
    <property type="match status" value="1"/>
</dbReference>
<dbReference type="InterPro" id="IPR044876">
    <property type="entry name" value="HRDC_dom_sf"/>
</dbReference>
<evidence type="ECO:0000256" key="12">
    <source>
        <dbReference type="ARBA" id="ARBA00023172"/>
    </source>
</evidence>
<dbReference type="NCBIfam" id="TIGR01389">
    <property type="entry name" value="recQ"/>
    <property type="match status" value="1"/>
</dbReference>
<dbReference type="CDD" id="cd18794">
    <property type="entry name" value="SF2_C_RecQ"/>
    <property type="match status" value="1"/>
</dbReference>
<keyword evidence="9" id="KW-0862">Zinc</keyword>
<evidence type="ECO:0000259" key="18">
    <source>
        <dbReference type="PROSITE" id="PS51192"/>
    </source>
</evidence>
<reference evidence="20" key="2">
    <citation type="journal article" date="2023" name="Curr. Microbiol.">
        <title>Granulicatella seriolae sp. nov., a Novel Facultative Anaerobe Isolated from Yellowtail Marine Fish.</title>
        <authorList>
            <person name="Lee M."/>
            <person name="Choi Y.J."/>
            <person name="Farooq A."/>
            <person name="Jeong J.B."/>
            <person name="Jung M.Y."/>
        </authorList>
    </citation>
    <scope>NUCLEOTIDE SEQUENCE</scope>
    <source>
        <strain evidence="20">S8</strain>
    </source>
</reference>
<reference evidence="20" key="3">
    <citation type="journal article" date="2023" name="Microbiol. Resour. Announc.">
        <title>Draft Genome Sequence of Granulicatella sp. Strain S8, Isolated from a Marine Fish, Seriola quinqueradiata.</title>
        <authorList>
            <person name="Lee M."/>
            <person name="Farooq A."/>
            <person name="Jeong J.B."/>
            <person name="Jung M.Y."/>
        </authorList>
    </citation>
    <scope>NUCLEOTIDE SEQUENCE</scope>
    <source>
        <strain evidence="20">S8</strain>
    </source>
</reference>
<dbReference type="InterPro" id="IPR014001">
    <property type="entry name" value="Helicase_ATP-bd"/>
</dbReference>
<sequence length="602" mass="68687">MSQKQQLLKQYFGYDQFRPAQEEIIDQIVQGRDVSAIMPTSAGKSLCYQIPALMLSGITIVVSPLISLMQDQVSALLEMGIPALLINSSLSAEDYRAAIWRLHQGDVKLLYVAPERLLNDYFIQTLQQLPVSLVAVDEAHCISQWGNDFRPAYQSISTFLDYLPNRPVVAAFTATATPRVRKDISLQLGLINVHEIVTGFDRPNLYFAVEEPKDKWLRLLELVDQNEASIIYCSTRKDVDKLFEKLSQKGYSVGAYHAGLPIEERARTQEDFLFDRLNIIVATNAFGMGIDKPNVRQVIHYSMPKDIESYYQEAGRAGRDGETAKCTLFYNGRDIMTNLFFLEKGNDPVGKEKLNEMIDYCRTITCLRHFMLDYFGQEEVPLRCEHCSNCTENISLVDVTIDAQKIISCIIRMNERFGVTRIIEVLRGSKNKEVIQLKLDQLSTYGILSEHSEKTLRNYIGALVADRYLQVTGSEYPVIKITPKGKRAIKQRSPIQIKRTIALTLKQPDPIKRKKRDNDLPYDQVLFERLRGLRLNLASQHGVPPFVIFSDASLRDMCRYLPISDEEFLEISGVGLKKLESYGDNFLSMIRDYKEEQGDVEE</sequence>
<evidence type="ECO:0000256" key="4">
    <source>
        <dbReference type="ARBA" id="ARBA00022723"/>
    </source>
</evidence>
<dbReference type="Gene3D" id="3.40.50.300">
    <property type="entry name" value="P-loop containing nucleotide triphosphate hydrolases"/>
    <property type="match status" value="2"/>
</dbReference>
<keyword evidence="4" id="KW-0479">Metal-binding</keyword>
<dbReference type="SUPFAM" id="SSF46785">
    <property type="entry name" value="Winged helix' DNA-binding domain"/>
    <property type="match status" value="1"/>
</dbReference>
<dbReference type="SMART" id="SM00341">
    <property type="entry name" value="HRDC"/>
    <property type="match status" value="1"/>
</dbReference>
<dbReference type="SUPFAM" id="SSF47819">
    <property type="entry name" value="HRDC-like"/>
    <property type="match status" value="1"/>
</dbReference>
<dbReference type="Pfam" id="PF16124">
    <property type="entry name" value="RecQ_Zn_bind"/>
    <property type="match status" value="1"/>
</dbReference>
<comment type="caution">
    <text evidence="20">The sequence shown here is derived from an EMBL/GenBank/DDBJ whole genome shotgun (WGS) entry which is preliminary data.</text>
</comment>
<dbReference type="Proteomes" id="UP001059480">
    <property type="component" value="Unassembled WGS sequence"/>
</dbReference>
<dbReference type="PROSITE" id="PS50967">
    <property type="entry name" value="HRDC"/>
    <property type="match status" value="1"/>
</dbReference>
<feature type="domain" description="Helicase C-terminal" evidence="19">
    <location>
        <begin position="215"/>
        <end position="365"/>
    </location>
</feature>
<feature type="domain" description="Helicase ATP-binding" evidence="18">
    <location>
        <begin position="25"/>
        <end position="194"/>
    </location>
</feature>
<dbReference type="EC" id="5.6.2.4" evidence="16"/>
<keyword evidence="7 20" id="KW-0378">Hydrolase</keyword>
<dbReference type="SMART" id="SM00956">
    <property type="entry name" value="RQC"/>
    <property type="match status" value="1"/>
</dbReference>
<evidence type="ECO:0000256" key="9">
    <source>
        <dbReference type="ARBA" id="ARBA00022833"/>
    </source>
</evidence>
<dbReference type="SUPFAM" id="SSF52540">
    <property type="entry name" value="P-loop containing nucleoside triphosphate hydrolases"/>
    <property type="match status" value="1"/>
</dbReference>
<keyword evidence="8 20" id="KW-0347">Helicase</keyword>
<dbReference type="PROSITE" id="PS51192">
    <property type="entry name" value="HELICASE_ATP_BIND_1"/>
    <property type="match status" value="1"/>
</dbReference>
<evidence type="ECO:0000256" key="11">
    <source>
        <dbReference type="ARBA" id="ARBA00023125"/>
    </source>
</evidence>
<feature type="domain" description="HRDC" evidence="17">
    <location>
        <begin position="520"/>
        <end position="600"/>
    </location>
</feature>
<name>A0ABT1WNP1_9LACT</name>
<dbReference type="GO" id="GO:0016787">
    <property type="term" value="F:hydrolase activity"/>
    <property type="evidence" value="ECO:0007669"/>
    <property type="project" value="UniProtKB-KW"/>
</dbReference>
<keyword evidence="13" id="KW-0234">DNA repair</keyword>
<dbReference type="RefSeq" id="WP_256945170.1">
    <property type="nucleotide sequence ID" value="NZ_JANHNZ010000004.1"/>
</dbReference>
<accession>A0ABT1WNP1</accession>
<dbReference type="CDD" id="cd17920">
    <property type="entry name" value="DEXHc_RecQ"/>
    <property type="match status" value="1"/>
</dbReference>
<dbReference type="NCBIfam" id="TIGR00614">
    <property type="entry name" value="recQ_fam"/>
    <property type="match status" value="1"/>
</dbReference>
<dbReference type="PANTHER" id="PTHR13710:SF105">
    <property type="entry name" value="ATP-DEPENDENT DNA HELICASE Q1"/>
    <property type="match status" value="1"/>
</dbReference>
<evidence type="ECO:0000256" key="10">
    <source>
        <dbReference type="ARBA" id="ARBA00022840"/>
    </source>
</evidence>
<organism evidence="20 21">
    <name type="scientific">Granulicatella seriolae</name>
    <dbReference type="NCBI Taxonomy" id="2967226"/>
    <lineage>
        <taxon>Bacteria</taxon>
        <taxon>Bacillati</taxon>
        <taxon>Bacillota</taxon>
        <taxon>Bacilli</taxon>
        <taxon>Lactobacillales</taxon>
        <taxon>Carnobacteriaceae</taxon>
        <taxon>Granulicatella</taxon>
    </lineage>
</organism>
<evidence type="ECO:0000259" key="17">
    <source>
        <dbReference type="PROSITE" id="PS50967"/>
    </source>
</evidence>
<dbReference type="InterPro" id="IPR011545">
    <property type="entry name" value="DEAD/DEAH_box_helicase_dom"/>
</dbReference>
<evidence type="ECO:0000256" key="3">
    <source>
        <dbReference type="ARBA" id="ARBA00005446"/>
    </source>
</evidence>
<dbReference type="InterPro" id="IPR002121">
    <property type="entry name" value="HRDC_dom"/>
</dbReference>
<evidence type="ECO:0000256" key="15">
    <source>
        <dbReference type="ARBA" id="ARBA00034617"/>
    </source>
</evidence>
<dbReference type="SMART" id="SM00490">
    <property type="entry name" value="HELICc"/>
    <property type="match status" value="1"/>
</dbReference>
<evidence type="ECO:0000313" key="20">
    <source>
        <dbReference type="EMBL" id="MCQ9210055.1"/>
    </source>
</evidence>
<proteinExistence type="inferred from homology"/>
<evidence type="ECO:0000256" key="14">
    <source>
        <dbReference type="ARBA" id="ARBA00023235"/>
    </source>
</evidence>
<comment type="cofactor">
    <cofactor evidence="1">
        <name>Mg(2+)</name>
        <dbReference type="ChEBI" id="CHEBI:18420"/>
    </cofactor>
</comment>
<dbReference type="InterPro" id="IPR010997">
    <property type="entry name" value="HRDC-like_sf"/>
</dbReference>
<comment type="cofactor">
    <cofactor evidence="2">
        <name>Zn(2+)</name>
        <dbReference type="ChEBI" id="CHEBI:29105"/>
    </cofactor>
</comment>
<evidence type="ECO:0000256" key="5">
    <source>
        <dbReference type="ARBA" id="ARBA00022741"/>
    </source>
</evidence>
<dbReference type="Pfam" id="PF00270">
    <property type="entry name" value="DEAD"/>
    <property type="match status" value="1"/>
</dbReference>
<dbReference type="SMART" id="SM00487">
    <property type="entry name" value="DEXDc"/>
    <property type="match status" value="1"/>
</dbReference>
<dbReference type="InterPro" id="IPR036390">
    <property type="entry name" value="WH_DNA-bd_sf"/>
</dbReference>
<protein>
    <recommendedName>
        <fullName evidence="16">DNA helicase RecQ</fullName>
        <ecNumber evidence="16">5.6.2.4</ecNumber>
    </recommendedName>
</protein>
<evidence type="ECO:0000256" key="8">
    <source>
        <dbReference type="ARBA" id="ARBA00022806"/>
    </source>
</evidence>
<dbReference type="PANTHER" id="PTHR13710">
    <property type="entry name" value="DNA HELICASE RECQ FAMILY MEMBER"/>
    <property type="match status" value="1"/>
</dbReference>
<dbReference type="Gene3D" id="1.10.150.80">
    <property type="entry name" value="HRDC domain"/>
    <property type="match status" value="1"/>
</dbReference>
<dbReference type="Pfam" id="PF00271">
    <property type="entry name" value="Helicase_C"/>
    <property type="match status" value="1"/>
</dbReference>
<dbReference type="InterPro" id="IPR001650">
    <property type="entry name" value="Helicase_C-like"/>
</dbReference>
<dbReference type="Gene3D" id="1.10.10.10">
    <property type="entry name" value="Winged helix-like DNA-binding domain superfamily/Winged helix DNA-binding domain"/>
    <property type="match status" value="1"/>
</dbReference>
<evidence type="ECO:0000313" key="21">
    <source>
        <dbReference type="Proteomes" id="UP001059480"/>
    </source>
</evidence>
<keyword evidence="12" id="KW-0233">DNA recombination</keyword>
<evidence type="ECO:0000256" key="7">
    <source>
        <dbReference type="ARBA" id="ARBA00022801"/>
    </source>
</evidence>
<dbReference type="InterPro" id="IPR006293">
    <property type="entry name" value="DNA_helicase_ATP-dep_RecQ_bac"/>
</dbReference>
<dbReference type="InterPro" id="IPR004589">
    <property type="entry name" value="DNA_helicase_ATP-dep_RecQ"/>
</dbReference>
<dbReference type="EMBL" id="JANHNZ010000004">
    <property type="protein sequence ID" value="MCQ9210055.1"/>
    <property type="molecule type" value="Genomic_DNA"/>
</dbReference>
<keyword evidence="11" id="KW-0238">DNA-binding</keyword>
<dbReference type="InterPro" id="IPR027417">
    <property type="entry name" value="P-loop_NTPase"/>
</dbReference>
<comment type="catalytic activity">
    <reaction evidence="15">
        <text>Couples ATP hydrolysis with the unwinding of duplex DNA by translocating in the 3'-5' direction.</text>
        <dbReference type="EC" id="5.6.2.4"/>
    </reaction>
</comment>
<evidence type="ECO:0000256" key="2">
    <source>
        <dbReference type="ARBA" id="ARBA00001947"/>
    </source>
</evidence>
<evidence type="ECO:0000259" key="19">
    <source>
        <dbReference type="PROSITE" id="PS51194"/>
    </source>
</evidence>
<keyword evidence="5" id="KW-0547">Nucleotide-binding</keyword>
<evidence type="ECO:0000256" key="1">
    <source>
        <dbReference type="ARBA" id="ARBA00001946"/>
    </source>
</evidence>
<reference evidence="20" key="1">
    <citation type="submission" date="2022-07" db="EMBL/GenBank/DDBJ databases">
        <authorList>
            <person name="Jung M.-Y."/>
            <person name="Lee M."/>
        </authorList>
    </citation>
    <scope>NUCLEOTIDE SEQUENCE</scope>
    <source>
        <strain evidence="20">S8</strain>
    </source>
</reference>
<evidence type="ECO:0000256" key="6">
    <source>
        <dbReference type="ARBA" id="ARBA00022763"/>
    </source>
</evidence>
<evidence type="ECO:0000256" key="16">
    <source>
        <dbReference type="NCBIfam" id="TIGR01389"/>
    </source>
</evidence>
<dbReference type="Pfam" id="PF00570">
    <property type="entry name" value="HRDC"/>
    <property type="match status" value="1"/>
</dbReference>
<comment type="similarity">
    <text evidence="3">Belongs to the helicase family. RecQ subfamily.</text>
</comment>
<keyword evidence="6" id="KW-0227">DNA damage</keyword>
<dbReference type="InterPro" id="IPR036388">
    <property type="entry name" value="WH-like_DNA-bd_sf"/>
</dbReference>
<keyword evidence="21" id="KW-1185">Reference proteome</keyword>
<dbReference type="Pfam" id="PF09382">
    <property type="entry name" value="RQC"/>
    <property type="match status" value="1"/>
</dbReference>
<keyword evidence="14" id="KW-0413">Isomerase</keyword>
<gene>
    <name evidence="20" type="primary">recQ</name>
    <name evidence="20" type="ORF">NPA36_05775</name>
</gene>
<dbReference type="GO" id="GO:0003678">
    <property type="term" value="F:DNA helicase activity"/>
    <property type="evidence" value="ECO:0007669"/>
    <property type="project" value="UniProtKB-EC"/>
</dbReference>
<dbReference type="InterPro" id="IPR018982">
    <property type="entry name" value="RQC_domain"/>
</dbReference>
<evidence type="ECO:0000256" key="13">
    <source>
        <dbReference type="ARBA" id="ARBA00023204"/>
    </source>
</evidence>
<keyword evidence="10" id="KW-0067">ATP-binding</keyword>
<dbReference type="InterPro" id="IPR032284">
    <property type="entry name" value="RecQ_Zn-bd"/>
</dbReference>